<feature type="compositionally biased region" description="Basic and acidic residues" evidence="1">
    <location>
        <begin position="55"/>
        <end position="65"/>
    </location>
</feature>
<evidence type="ECO:0000313" key="2">
    <source>
        <dbReference type="EMBL" id="MBM0235759.1"/>
    </source>
</evidence>
<proteinExistence type="predicted"/>
<comment type="caution">
    <text evidence="2">The sequence shown here is derived from an EMBL/GenBank/DDBJ whole genome shotgun (WGS) entry which is preliminary data.</text>
</comment>
<gene>
    <name evidence="2" type="ORF">JNW91_30780</name>
</gene>
<sequence>MTPDGSSTPTPRAVLAERQAELVAALVAGGRAAGGVRAGAAGRPYRIEANALGAGREHTRTEHPEQYTGEQEDL</sequence>
<name>A0ABS1Y2L9_9ACTN</name>
<dbReference type="EMBL" id="JAEVHM010000350">
    <property type="protein sequence ID" value="MBM0235759.1"/>
    <property type="molecule type" value="Genomic_DNA"/>
</dbReference>
<evidence type="ECO:0000256" key="1">
    <source>
        <dbReference type="SAM" id="MobiDB-lite"/>
    </source>
</evidence>
<accession>A0ABS1Y2L9</accession>
<keyword evidence="3" id="KW-1185">Reference proteome</keyword>
<organism evidence="2 3">
    <name type="scientific">Micromonospora parastrephiae</name>
    <dbReference type="NCBI Taxonomy" id="2806101"/>
    <lineage>
        <taxon>Bacteria</taxon>
        <taxon>Bacillati</taxon>
        <taxon>Actinomycetota</taxon>
        <taxon>Actinomycetes</taxon>
        <taxon>Micromonosporales</taxon>
        <taxon>Micromonosporaceae</taxon>
        <taxon>Micromonospora</taxon>
    </lineage>
</organism>
<protein>
    <submittedName>
        <fullName evidence="2">Uncharacterized protein</fullName>
    </submittedName>
</protein>
<feature type="non-terminal residue" evidence="2">
    <location>
        <position position="74"/>
    </location>
</feature>
<evidence type="ECO:0000313" key="3">
    <source>
        <dbReference type="Proteomes" id="UP000601027"/>
    </source>
</evidence>
<dbReference type="Proteomes" id="UP000601027">
    <property type="component" value="Unassembled WGS sequence"/>
</dbReference>
<reference evidence="2 3" key="1">
    <citation type="submission" date="2021-01" db="EMBL/GenBank/DDBJ databases">
        <title>Draft genome sequence of Micromonospora sp. strain STR1_7.</title>
        <authorList>
            <person name="Karlyshev A."/>
            <person name="Jawad R."/>
        </authorList>
    </citation>
    <scope>NUCLEOTIDE SEQUENCE [LARGE SCALE GENOMIC DNA]</scope>
    <source>
        <strain evidence="2 3">STR1-7</strain>
    </source>
</reference>
<feature type="region of interest" description="Disordered" evidence="1">
    <location>
        <begin position="50"/>
        <end position="74"/>
    </location>
</feature>